<keyword evidence="4" id="KW-1185">Reference proteome</keyword>
<reference evidence="4" key="1">
    <citation type="submission" date="2017-11" db="EMBL/GenBank/DDBJ databases">
        <authorList>
            <person name="Lima N.C."/>
            <person name="Parody-Merino A.M."/>
            <person name="Battley P.F."/>
            <person name="Fidler A.E."/>
            <person name="Prosdocimi F."/>
        </authorList>
    </citation>
    <scope>NUCLEOTIDE SEQUENCE [LARGE SCALE GENOMIC DNA]</scope>
</reference>
<dbReference type="Proteomes" id="UP000233556">
    <property type="component" value="Unassembled WGS sequence"/>
</dbReference>
<dbReference type="AlphaFoldDB" id="A0A2I0U0H5"/>
<dbReference type="OrthoDB" id="416454at2759"/>
<feature type="transmembrane region" description="Helical" evidence="1">
    <location>
        <begin position="144"/>
        <end position="163"/>
    </location>
</feature>
<proteinExistence type="predicted"/>
<keyword evidence="3" id="KW-0808">Transferase</keyword>
<keyword evidence="3" id="KW-0548">Nucleotidyltransferase</keyword>
<evidence type="ECO:0000256" key="1">
    <source>
        <dbReference type="SAM" id="Phobius"/>
    </source>
</evidence>
<evidence type="ECO:0000259" key="2">
    <source>
        <dbReference type="Pfam" id="PF00078"/>
    </source>
</evidence>
<reference evidence="4" key="2">
    <citation type="submission" date="2017-12" db="EMBL/GenBank/DDBJ databases">
        <title>Genome sequence of the Bar-tailed Godwit (Limosa lapponica baueri).</title>
        <authorList>
            <person name="Lima N.C.B."/>
            <person name="Parody-Merino A.M."/>
            <person name="Battley P.F."/>
            <person name="Fidler A.E."/>
            <person name="Prosdocimi F."/>
        </authorList>
    </citation>
    <scope>NUCLEOTIDE SEQUENCE [LARGE SCALE GENOMIC DNA]</scope>
</reference>
<dbReference type="Pfam" id="PF00078">
    <property type="entry name" value="RVT_1"/>
    <property type="match status" value="1"/>
</dbReference>
<gene>
    <name evidence="3" type="ORF">llap_10125</name>
</gene>
<dbReference type="PANTHER" id="PTHR33332">
    <property type="entry name" value="REVERSE TRANSCRIPTASE DOMAIN-CONTAINING PROTEIN"/>
    <property type="match status" value="1"/>
</dbReference>
<evidence type="ECO:0000313" key="3">
    <source>
        <dbReference type="EMBL" id="PKU39570.1"/>
    </source>
</evidence>
<name>A0A2I0U0H5_LIMLA</name>
<evidence type="ECO:0000313" key="4">
    <source>
        <dbReference type="Proteomes" id="UP000233556"/>
    </source>
</evidence>
<feature type="domain" description="Reverse transcriptase" evidence="2">
    <location>
        <begin position="28"/>
        <end position="163"/>
    </location>
</feature>
<organism evidence="3 4">
    <name type="scientific">Limosa lapponica baueri</name>
    <dbReference type="NCBI Taxonomy" id="1758121"/>
    <lineage>
        <taxon>Eukaryota</taxon>
        <taxon>Metazoa</taxon>
        <taxon>Chordata</taxon>
        <taxon>Craniata</taxon>
        <taxon>Vertebrata</taxon>
        <taxon>Euteleostomi</taxon>
        <taxon>Archelosauria</taxon>
        <taxon>Archosauria</taxon>
        <taxon>Dinosauria</taxon>
        <taxon>Saurischia</taxon>
        <taxon>Theropoda</taxon>
        <taxon>Coelurosauria</taxon>
        <taxon>Aves</taxon>
        <taxon>Neognathae</taxon>
        <taxon>Neoaves</taxon>
        <taxon>Charadriiformes</taxon>
        <taxon>Scolopacidae</taxon>
        <taxon>Limosa</taxon>
    </lineage>
</organism>
<dbReference type="EMBL" id="KZ506454">
    <property type="protein sequence ID" value="PKU39570.1"/>
    <property type="molecule type" value="Genomic_DNA"/>
</dbReference>
<sequence>MSHFPSFTSSPDKLGRSHTGRLANVMLIHKKGRKDDPGNYRPVSLTSVPGKVMEQIILSAIMQYMKNQQAIRPSRHGFMKGRSCLTNLMSFYDKATHSILPEKLAAHGLHRSTLHWVKNWLEGQARRVVVNSVKSSWRPVMSDVPWGSVLGSVMFNIFIIIIFNV</sequence>
<keyword evidence="3" id="KW-0695">RNA-directed DNA polymerase</keyword>
<keyword evidence="1" id="KW-0472">Membrane</keyword>
<dbReference type="InterPro" id="IPR000477">
    <property type="entry name" value="RT_dom"/>
</dbReference>
<dbReference type="GO" id="GO:0003964">
    <property type="term" value="F:RNA-directed DNA polymerase activity"/>
    <property type="evidence" value="ECO:0007669"/>
    <property type="project" value="UniProtKB-KW"/>
</dbReference>
<protein>
    <submittedName>
        <fullName evidence="3">Rna-directed dna polymerase from mobile element jockey-like</fullName>
    </submittedName>
</protein>
<keyword evidence="1" id="KW-1133">Transmembrane helix</keyword>
<keyword evidence="1" id="KW-0812">Transmembrane</keyword>
<accession>A0A2I0U0H5</accession>